<dbReference type="InterPro" id="IPR056884">
    <property type="entry name" value="NPHP3-like_N"/>
</dbReference>
<keyword evidence="1 3" id="KW-0853">WD repeat</keyword>
<dbReference type="STRING" id="363999.A0A439CTU3"/>
<dbReference type="EMBL" id="RYZI01000423">
    <property type="protein sequence ID" value="RWA05589.1"/>
    <property type="molecule type" value="Genomic_DNA"/>
</dbReference>
<dbReference type="PROSITE" id="PS50082">
    <property type="entry name" value="WD_REPEATS_2"/>
    <property type="match status" value="4"/>
</dbReference>
<dbReference type="SUPFAM" id="SSF50978">
    <property type="entry name" value="WD40 repeat-like"/>
    <property type="match status" value="2"/>
</dbReference>
<dbReference type="InterPro" id="IPR027417">
    <property type="entry name" value="P-loop_NTPase"/>
</dbReference>
<dbReference type="PRINTS" id="PR00320">
    <property type="entry name" value="GPROTEINBRPT"/>
</dbReference>
<evidence type="ECO:0000256" key="4">
    <source>
        <dbReference type="SAM" id="MobiDB-lite"/>
    </source>
</evidence>
<dbReference type="InterPro" id="IPR001680">
    <property type="entry name" value="WD40_rpt"/>
</dbReference>
<feature type="compositionally biased region" description="Basic residues" evidence="4">
    <location>
        <begin position="10"/>
        <end position="24"/>
    </location>
</feature>
<accession>A0A439CTU3</accession>
<name>A0A439CTU3_9PEZI</name>
<reference evidence="6 7" key="1">
    <citation type="submission" date="2018-12" db="EMBL/GenBank/DDBJ databases">
        <title>Draft genome sequence of Xylaria grammica IHI A82.</title>
        <authorList>
            <person name="Buettner E."/>
            <person name="Kellner H."/>
        </authorList>
    </citation>
    <scope>NUCLEOTIDE SEQUENCE [LARGE SCALE GENOMIC DNA]</scope>
    <source>
        <strain evidence="6 7">IHI A82</strain>
    </source>
</reference>
<dbReference type="Pfam" id="PF17100">
    <property type="entry name" value="NACHT_N"/>
    <property type="match status" value="1"/>
</dbReference>
<dbReference type="InterPro" id="IPR020472">
    <property type="entry name" value="WD40_PAC1"/>
</dbReference>
<protein>
    <recommendedName>
        <fullName evidence="5">NACHT domain-containing protein</fullName>
    </recommendedName>
</protein>
<dbReference type="Proteomes" id="UP000286045">
    <property type="component" value="Unassembled WGS sequence"/>
</dbReference>
<comment type="caution">
    <text evidence="6">The sequence shown here is derived from an EMBL/GenBank/DDBJ whole genome shotgun (WGS) entry which is preliminary data.</text>
</comment>
<proteinExistence type="predicted"/>
<gene>
    <name evidence="6" type="ORF">EKO27_g9520</name>
</gene>
<dbReference type="PANTHER" id="PTHR19848">
    <property type="entry name" value="WD40 REPEAT PROTEIN"/>
    <property type="match status" value="1"/>
</dbReference>
<dbReference type="PROSITE" id="PS00678">
    <property type="entry name" value="WD_REPEATS_1"/>
    <property type="match status" value="2"/>
</dbReference>
<feature type="repeat" description="WD" evidence="3">
    <location>
        <begin position="975"/>
        <end position="1008"/>
    </location>
</feature>
<evidence type="ECO:0000256" key="3">
    <source>
        <dbReference type="PROSITE-ProRule" id="PRU00221"/>
    </source>
</evidence>
<evidence type="ECO:0000256" key="2">
    <source>
        <dbReference type="ARBA" id="ARBA00022737"/>
    </source>
</evidence>
<dbReference type="InterPro" id="IPR007111">
    <property type="entry name" value="NACHT_NTPase"/>
</dbReference>
<feature type="region of interest" description="Disordered" evidence="4">
    <location>
        <begin position="1"/>
        <end position="54"/>
    </location>
</feature>
<feature type="domain" description="NACHT" evidence="5">
    <location>
        <begin position="421"/>
        <end position="568"/>
    </location>
</feature>
<evidence type="ECO:0000313" key="6">
    <source>
        <dbReference type="EMBL" id="RWA05589.1"/>
    </source>
</evidence>
<dbReference type="SUPFAM" id="SSF52540">
    <property type="entry name" value="P-loop containing nucleoside triphosphate hydrolases"/>
    <property type="match status" value="1"/>
</dbReference>
<feature type="repeat" description="WD" evidence="3">
    <location>
        <begin position="754"/>
        <end position="795"/>
    </location>
</feature>
<evidence type="ECO:0000259" key="5">
    <source>
        <dbReference type="PROSITE" id="PS50837"/>
    </source>
</evidence>
<evidence type="ECO:0000313" key="7">
    <source>
        <dbReference type="Proteomes" id="UP000286045"/>
    </source>
</evidence>
<sequence length="1348" mass="147804">MASEGDLKSRLKKPIKKLLRRHRSPSGTPPIADNQSVEQDSAHDASEVSSIAAANSHARPLASVADLQIIQPSTESPPADQPDSIAALQVPCLVIPVEPLHGPAPTGPIEPSEPTSLSQELWNAAYSALEVEEAELVEAYVKTLHEVLGGETGEADATDTLKEMEDPKRRQEYMSELGIVDLTLKAVPQTAPAALPWAGVCLGLEILRNPAREMNSNLEGIAYAISRMDWYCALTELLLNKNNAAGGDMSQGVLSQLKGNIIELYKALLLYQIKSIVSYYRNRVGRFFRDMGKWDDWEGSIQHVKDVEKSIRADIDQYCQGQTKTSLDELSHHANEQTTLLGNIRQDIHSFISQQKAASRNKDKADCRRDLCVVNPQHDMQRIKNNKDQLLDDAYEWIFDTPEYKMFSSWDSSKLESPQPQMLWLKGHAGTGKTMLMIGLIRRFSSQSAALAPAVSFFFCQGTDAKLRNATAVLRSLIWLLLLQQRHLISHLLQDYKDSGASLFTDQNSFVALSEVFKNMLKDDELLPVYFAVDSLDECVENRAELIALISSTLTLSKNVRWLLSSRPEVDVPSDPRAAKSLVEIDTQRPERPVKAYIDYKLNTLKGRKGYGDEVLKEILKIVQERAGNTFLWVALAFKALGEMNSGVDRSEKSMPSDCKKVLKAAFLAFRPLSFSELSIAITGLGIDITEDAVEECGSFFAVADKIVNFIHQSTKDFLKDKGFLSWVEGLSILGKVHDGLLSLKERVRIVETLYGHAAVVSSVAFLPNQKTLASASHDRTVRFYDAATGAHRQTLNPQKSGIHSMAFSRGGETLAITIEDRVQLWNVAARRLAGAVRYQMLEGHTGVVIAVAFSHDGEMLVSGSEDGTIRVWDVATGELQKTIEPQMEHVYAVAFSPDNKTLAVGGYIGGGDGAVSLWDVATGAHIDSFGRDSEPVTAVVFSPDGGILASAAYDRTESFKKLTLRPQSPTSRRFKGHTGSVLAVAFSPDGKTLASGSFDNTVRLWDITAAWPSSDRPGELSDPVTAVGFLPNGKILVSASESGLLRLWDVATAQPDSIVEEYRIDLSPGAYRPTHGMTLAVSSDGTMIAFNLGNGIQIWDRTITSPNSKVLGIHDALDVVFSPDNKMLASVSGDHALLLYDLTATWPERRVLLSKGVWEIAFSPDSKMLASISLGKGALRLWDLTATPPKGRVLLPKGVWEIAFSPDSKMLASFSFGDNKLKFWDLTVAAASLEGKELVKKRGLGKIVFSPNSRILETASGDGTSVQRWGVATGRRPPANDWPSPDHHQNGNPKYRISDNRRWITSNGRPVLLLPGEYRPSSRTNFATCGSIVAIGNEEGELVVLQC</sequence>
<keyword evidence="2" id="KW-0677">Repeat</keyword>
<dbReference type="InterPro" id="IPR015943">
    <property type="entry name" value="WD40/YVTN_repeat-like_dom_sf"/>
</dbReference>
<dbReference type="PROSITE" id="PS50837">
    <property type="entry name" value="NACHT"/>
    <property type="match status" value="1"/>
</dbReference>
<dbReference type="PROSITE" id="PS50294">
    <property type="entry name" value="WD_REPEATS_REGION"/>
    <property type="match status" value="4"/>
</dbReference>
<feature type="repeat" description="WD" evidence="3">
    <location>
        <begin position="1022"/>
        <end position="1059"/>
    </location>
</feature>
<dbReference type="PANTHER" id="PTHR19848:SF8">
    <property type="entry name" value="F-BOX AND WD REPEAT DOMAIN CONTAINING 7"/>
    <property type="match status" value="1"/>
</dbReference>
<dbReference type="Pfam" id="PF00400">
    <property type="entry name" value="WD40"/>
    <property type="match status" value="7"/>
</dbReference>
<dbReference type="InterPro" id="IPR031359">
    <property type="entry name" value="NACHT_N"/>
</dbReference>
<dbReference type="InterPro" id="IPR019775">
    <property type="entry name" value="WD40_repeat_CS"/>
</dbReference>
<feature type="repeat" description="WD" evidence="3">
    <location>
        <begin position="842"/>
        <end position="883"/>
    </location>
</feature>
<dbReference type="Gene3D" id="2.130.10.10">
    <property type="entry name" value="YVTN repeat-like/Quinoprotein amine dehydrogenase"/>
    <property type="match status" value="3"/>
</dbReference>
<dbReference type="CDD" id="cd00200">
    <property type="entry name" value="WD40"/>
    <property type="match status" value="2"/>
</dbReference>
<dbReference type="Pfam" id="PF24883">
    <property type="entry name" value="NPHP3_N"/>
    <property type="match status" value="1"/>
</dbReference>
<organism evidence="6 7">
    <name type="scientific">Xylaria grammica</name>
    <dbReference type="NCBI Taxonomy" id="363999"/>
    <lineage>
        <taxon>Eukaryota</taxon>
        <taxon>Fungi</taxon>
        <taxon>Dikarya</taxon>
        <taxon>Ascomycota</taxon>
        <taxon>Pezizomycotina</taxon>
        <taxon>Sordariomycetes</taxon>
        <taxon>Xylariomycetidae</taxon>
        <taxon>Xylariales</taxon>
        <taxon>Xylariaceae</taxon>
        <taxon>Xylaria</taxon>
    </lineage>
</organism>
<dbReference type="InterPro" id="IPR036322">
    <property type="entry name" value="WD40_repeat_dom_sf"/>
</dbReference>
<keyword evidence="7" id="KW-1185">Reference proteome</keyword>
<dbReference type="Gene3D" id="3.40.50.300">
    <property type="entry name" value="P-loop containing nucleotide triphosphate hydrolases"/>
    <property type="match status" value="1"/>
</dbReference>
<dbReference type="SMART" id="SM00320">
    <property type="entry name" value="WD40"/>
    <property type="match status" value="10"/>
</dbReference>
<feature type="region of interest" description="Disordered" evidence="4">
    <location>
        <begin position="1273"/>
        <end position="1297"/>
    </location>
</feature>
<evidence type="ECO:0000256" key="1">
    <source>
        <dbReference type="ARBA" id="ARBA00022574"/>
    </source>
</evidence>